<name>A0A402CVF4_9BACT</name>
<dbReference type="InterPro" id="IPR011453">
    <property type="entry name" value="DUF1559"/>
</dbReference>
<dbReference type="AlphaFoldDB" id="A0A402CVF4"/>
<dbReference type="Gene3D" id="3.30.700.10">
    <property type="entry name" value="Glycoprotein, Type 4 Pilin"/>
    <property type="match status" value="1"/>
</dbReference>
<evidence type="ECO:0000313" key="2">
    <source>
        <dbReference type="Proteomes" id="UP000287394"/>
    </source>
</evidence>
<keyword evidence="2" id="KW-1185">Reference proteome</keyword>
<dbReference type="Pfam" id="PF07596">
    <property type="entry name" value="SBP_bac_10"/>
    <property type="match status" value="1"/>
</dbReference>
<gene>
    <name evidence="1" type="ORF">CCAX7_24360</name>
</gene>
<dbReference type="Proteomes" id="UP000287394">
    <property type="component" value="Chromosome"/>
</dbReference>
<dbReference type="RefSeq" id="WP_165864177.1">
    <property type="nucleotide sequence ID" value="NZ_AP025739.1"/>
</dbReference>
<dbReference type="KEGG" id="ccot:CCAX7_24360"/>
<evidence type="ECO:0000313" key="1">
    <source>
        <dbReference type="EMBL" id="BDI30385.1"/>
    </source>
</evidence>
<organism evidence="1 2">
    <name type="scientific">Capsulimonas corticalis</name>
    <dbReference type="NCBI Taxonomy" id="2219043"/>
    <lineage>
        <taxon>Bacteria</taxon>
        <taxon>Bacillati</taxon>
        <taxon>Armatimonadota</taxon>
        <taxon>Armatimonadia</taxon>
        <taxon>Capsulimonadales</taxon>
        <taxon>Capsulimonadaceae</taxon>
        <taxon>Capsulimonas</taxon>
    </lineage>
</organism>
<dbReference type="PANTHER" id="PTHR30093:SF2">
    <property type="entry name" value="TYPE II SECRETION SYSTEM PROTEIN H"/>
    <property type="match status" value="1"/>
</dbReference>
<dbReference type="EMBL" id="AP025739">
    <property type="protein sequence ID" value="BDI30385.1"/>
    <property type="molecule type" value="Genomic_DNA"/>
</dbReference>
<proteinExistence type="predicted"/>
<dbReference type="SUPFAM" id="SSF54523">
    <property type="entry name" value="Pili subunits"/>
    <property type="match status" value="1"/>
</dbReference>
<protein>
    <submittedName>
        <fullName evidence="1">Uncharacterized protein</fullName>
    </submittedName>
</protein>
<accession>A0A402CVF4</accession>
<dbReference type="PANTHER" id="PTHR30093">
    <property type="entry name" value="GENERAL SECRETION PATHWAY PROTEIN G"/>
    <property type="match status" value="1"/>
</dbReference>
<sequence length="276" mass="28846">MKSASSRVGFTLIELLVVIAVIAILAAILFPVFAKAREKARQISCASNQKQLGLGFMQYLQDNDEVFPMGNPNYGYCGGWAHPIMPYLKSIGVYKCPDDSTSYNPGFGVWQTVSYSENDSLLGDGSRDSGGTAHTTALATLAAPASTVLLCEAYGATMDINNATTTTDYSTGATMDQNFWGGCAMGCIGYYATGDPVANTLRKAPGVTTGVHTDGSNYLACDGHVKWLRASKIAPGKDALSSTDPQNDAGEHAAGTSYLNVSGGASGSAALTFSKI</sequence>
<dbReference type="InterPro" id="IPR045584">
    <property type="entry name" value="Pilin-like"/>
</dbReference>
<dbReference type="Pfam" id="PF07963">
    <property type="entry name" value="N_methyl"/>
    <property type="match status" value="1"/>
</dbReference>
<dbReference type="InterPro" id="IPR012902">
    <property type="entry name" value="N_methyl_site"/>
</dbReference>
<dbReference type="NCBIfam" id="TIGR02532">
    <property type="entry name" value="IV_pilin_GFxxxE"/>
    <property type="match status" value="1"/>
</dbReference>
<reference evidence="1 2" key="1">
    <citation type="journal article" date="2019" name="Int. J. Syst. Evol. Microbiol.">
        <title>Capsulimonas corticalis gen. nov., sp. nov., an aerobic capsulated bacterium, of a novel bacterial order, Capsulimonadales ord. nov., of the class Armatimonadia of the phylum Armatimonadetes.</title>
        <authorList>
            <person name="Li J."/>
            <person name="Kudo C."/>
            <person name="Tonouchi A."/>
        </authorList>
    </citation>
    <scope>NUCLEOTIDE SEQUENCE [LARGE SCALE GENOMIC DNA]</scope>
    <source>
        <strain evidence="1 2">AX-7</strain>
    </source>
</reference>